<evidence type="ECO:0000256" key="2">
    <source>
        <dbReference type="SAM" id="SignalP"/>
    </source>
</evidence>
<dbReference type="SMART" id="SM00554">
    <property type="entry name" value="FAS1"/>
    <property type="match status" value="2"/>
</dbReference>
<dbReference type="STRING" id="71717.A0A4Y7TR70"/>
<evidence type="ECO:0000313" key="5">
    <source>
        <dbReference type="Proteomes" id="UP000298030"/>
    </source>
</evidence>
<keyword evidence="2" id="KW-0732">Signal</keyword>
<sequence length="523" mass="59863">MLLVIVVQAFVVGASAAALNFPSFRIQNPFDIIFGDEPWKHWPTPHPSPESMTVYETITNDDRFKCLTKAFKFVGHEIIKVLDDKDANITFFAVPDTALKHGRDLHDDHGSQYESLITTAFPSSPFQREDLLSVFGTASPDIRTIFNAIDTIDTNLLLDHKDKGEGDGGDGDGDHDEPDHGDPDKDKERRKKMIKYIVNAVLQYHVLPYEANDHDLRYNTTYRTNLKVPVAFGGHSQRVRVSNKYKKKKVQTFLNGRSKVVVSNVKAKNGLIHVVDHPIIPPGPVFQELFLFPHFFSTFTSALQRSGLADELDLRYVWNHDEDEGHFEGTAAVTVFAVPNKVFDELPRRLQWFLFSPFGKDALRKVLEYHIVPGVIAHSDFVYNQTAETNPDAKRCSCDQHALKKHHPYREPMSSLTVDLDTRFANHSLNFHVEKDRLWYKKSKRPTEYETTVFVDGDKVKFADIVGLNGAIHIVDKLLCPWHHDGDDDHHHHHLMEPDSEVWKTWEEWLPQMTAGHESYSKL</sequence>
<dbReference type="Gene3D" id="2.30.180.10">
    <property type="entry name" value="FAS1 domain"/>
    <property type="match status" value="2"/>
</dbReference>
<dbReference type="EMBL" id="QPFP01000006">
    <property type="protein sequence ID" value="TEB36049.1"/>
    <property type="molecule type" value="Genomic_DNA"/>
</dbReference>
<dbReference type="Pfam" id="PF02469">
    <property type="entry name" value="Fasciclin"/>
    <property type="match status" value="2"/>
</dbReference>
<dbReference type="GO" id="GO:0005615">
    <property type="term" value="C:extracellular space"/>
    <property type="evidence" value="ECO:0007669"/>
    <property type="project" value="TreeGrafter"/>
</dbReference>
<gene>
    <name evidence="4" type="ORF">FA13DRAFT_1221053</name>
</gene>
<dbReference type="AlphaFoldDB" id="A0A4Y7TR70"/>
<dbReference type="OrthoDB" id="7700931at2759"/>
<feature type="region of interest" description="Disordered" evidence="1">
    <location>
        <begin position="160"/>
        <end position="189"/>
    </location>
</feature>
<evidence type="ECO:0000259" key="3">
    <source>
        <dbReference type="PROSITE" id="PS50213"/>
    </source>
</evidence>
<feature type="domain" description="FAS1" evidence="3">
    <location>
        <begin position="283"/>
        <end position="479"/>
    </location>
</feature>
<dbReference type="InterPro" id="IPR000782">
    <property type="entry name" value="FAS1_domain"/>
</dbReference>
<accession>A0A4Y7TR70</accession>
<dbReference type="InterPro" id="IPR036378">
    <property type="entry name" value="FAS1_dom_sf"/>
</dbReference>
<dbReference type="PROSITE" id="PS50213">
    <property type="entry name" value="FAS1"/>
    <property type="match status" value="2"/>
</dbReference>
<dbReference type="SUPFAM" id="SSF82153">
    <property type="entry name" value="FAS1 domain"/>
    <property type="match status" value="2"/>
</dbReference>
<feature type="compositionally biased region" description="Acidic residues" evidence="1">
    <location>
        <begin position="167"/>
        <end position="176"/>
    </location>
</feature>
<dbReference type="Proteomes" id="UP000298030">
    <property type="component" value="Unassembled WGS sequence"/>
</dbReference>
<dbReference type="GO" id="GO:0000329">
    <property type="term" value="C:fungal-type vacuole membrane"/>
    <property type="evidence" value="ECO:0007669"/>
    <property type="project" value="TreeGrafter"/>
</dbReference>
<evidence type="ECO:0000313" key="4">
    <source>
        <dbReference type="EMBL" id="TEB36049.1"/>
    </source>
</evidence>
<dbReference type="PANTHER" id="PTHR10900">
    <property type="entry name" value="PERIOSTIN-RELATED"/>
    <property type="match status" value="1"/>
</dbReference>
<reference evidence="4 5" key="1">
    <citation type="journal article" date="2019" name="Nat. Ecol. Evol.">
        <title>Megaphylogeny resolves global patterns of mushroom evolution.</title>
        <authorList>
            <person name="Varga T."/>
            <person name="Krizsan K."/>
            <person name="Foldi C."/>
            <person name="Dima B."/>
            <person name="Sanchez-Garcia M."/>
            <person name="Sanchez-Ramirez S."/>
            <person name="Szollosi G.J."/>
            <person name="Szarkandi J.G."/>
            <person name="Papp V."/>
            <person name="Albert L."/>
            <person name="Andreopoulos W."/>
            <person name="Angelini C."/>
            <person name="Antonin V."/>
            <person name="Barry K.W."/>
            <person name="Bougher N.L."/>
            <person name="Buchanan P."/>
            <person name="Buyck B."/>
            <person name="Bense V."/>
            <person name="Catcheside P."/>
            <person name="Chovatia M."/>
            <person name="Cooper J."/>
            <person name="Damon W."/>
            <person name="Desjardin D."/>
            <person name="Finy P."/>
            <person name="Geml J."/>
            <person name="Haridas S."/>
            <person name="Hughes K."/>
            <person name="Justo A."/>
            <person name="Karasinski D."/>
            <person name="Kautmanova I."/>
            <person name="Kiss B."/>
            <person name="Kocsube S."/>
            <person name="Kotiranta H."/>
            <person name="LaButti K.M."/>
            <person name="Lechner B.E."/>
            <person name="Liimatainen K."/>
            <person name="Lipzen A."/>
            <person name="Lukacs Z."/>
            <person name="Mihaltcheva S."/>
            <person name="Morgado L.N."/>
            <person name="Niskanen T."/>
            <person name="Noordeloos M.E."/>
            <person name="Ohm R.A."/>
            <person name="Ortiz-Santana B."/>
            <person name="Ovrebo C."/>
            <person name="Racz N."/>
            <person name="Riley R."/>
            <person name="Savchenko A."/>
            <person name="Shiryaev A."/>
            <person name="Soop K."/>
            <person name="Spirin V."/>
            <person name="Szebenyi C."/>
            <person name="Tomsovsky M."/>
            <person name="Tulloss R.E."/>
            <person name="Uehling J."/>
            <person name="Grigoriev I.V."/>
            <person name="Vagvolgyi C."/>
            <person name="Papp T."/>
            <person name="Martin F.M."/>
            <person name="Miettinen O."/>
            <person name="Hibbett D.S."/>
            <person name="Nagy L.G."/>
        </authorList>
    </citation>
    <scope>NUCLEOTIDE SEQUENCE [LARGE SCALE GENOMIC DNA]</scope>
    <source>
        <strain evidence="4 5">FP101781</strain>
    </source>
</reference>
<proteinExistence type="predicted"/>
<protein>
    <submittedName>
        <fullName evidence="4">FAS1 domain-containing protein</fullName>
    </submittedName>
</protein>
<feature type="signal peptide" evidence="2">
    <location>
        <begin position="1"/>
        <end position="16"/>
    </location>
</feature>
<comment type="caution">
    <text evidence="4">The sequence shown here is derived from an EMBL/GenBank/DDBJ whole genome shotgun (WGS) entry which is preliminary data.</text>
</comment>
<feature type="domain" description="FAS1" evidence="3">
    <location>
        <begin position="51"/>
        <end position="279"/>
    </location>
</feature>
<feature type="compositionally biased region" description="Basic and acidic residues" evidence="1">
    <location>
        <begin position="177"/>
        <end position="187"/>
    </location>
</feature>
<evidence type="ECO:0000256" key="1">
    <source>
        <dbReference type="SAM" id="MobiDB-lite"/>
    </source>
</evidence>
<organism evidence="4 5">
    <name type="scientific">Coprinellus micaceus</name>
    <name type="common">Glistening ink-cap mushroom</name>
    <name type="synonym">Coprinus micaceus</name>
    <dbReference type="NCBI Taxonomy" id="71717"/>
    <lineage>
        <taxon>Eukaryota</taxon>
        <taxon>Fungi</taxon>
        <taxon>Dikarya</taxon>
        <taxon>Basidiomycota</taxon>
        <taxon>Agaricomycotina</taxon>
        <taxon>Agaricomycetes</taxon>
        <taxon>Agaricomycetidae</taxon>
        <taxon>Agaricales</taxon>
        <taxon>Agaricineae</taxon>
        <taxon>Psathyrellaceae</taxon>
        <taxon>Coprinellus</taxon>
    </lineage>
</organism>
<dbReference type="InterPro" id="IPR050904">
    <property type="entry name" value="Adhesion/Biosynth-related"/>
</dbReference>
<dbReference type="GO" id="GO:0016236">
    <property type="term" value="P:macroautophagy"/>
    <property type="evidence" value="ECO:0007669"/>
    <property type="project" value="TreeGrafter"/>
</dbReference>
<feature type="chain" id="PRO_5021266517" evidence="2">
    <location>
        <begin position="17"/>
        <end position="523"/>
    </location>
</feature>
<keyword evidence="5" id="KW-1185">Reference proteome</keyword>
<name>A0A4Y7TR70_COPMI</name>
<dbReference type="PANTHER" id="PTHR10900:SF122">
    <property type="entry name" value="FAS1 DOMAIN-CONTAINING PROTEIN"/>
    <property type="match status" value="1"/>
</dbReference>